<feature type="compositionally biased region" description="Basic and acidic residues" evidence="1">
    <location>
        <begin position="22"/>
        <end position="32"/>
    </location>
</feature>
<evidence type="ECO:0000256" key="1">
    <source>
        <dbReference type="SAM" id="MobiDB-lite"/>
    </source>
</evidence>
<proteinExistence type="predicted"/>
<evidence type="ECO:0000313" key="2">
    <source>
        <dbReference type="EMBL" id="RAL59514.1"/>
    </source>
</evidence>
<dbReference type="EMBL" id="QKRW01000051">
    <property type="protein sequence ID" value="RAL59514.1"/>
    <property type="molecule type" value="Genomic_DNA"/>
</dbReference>
<keyword evidence="3" id="KW-1185">Reference proteome</keyword>
<reference evidence="2 3" key="1">
    <citation type="submission" date="2018-06" db="EMBL/GenBank/DDBJ databases">
        <title>Genome Sequence of the Brown Rot Fungal Pathogen Monilinia fructigena.</title>
        <authorList>
            <person name="Landi L."/>
            <person name="De Miccolis Angelini R.M."/>
            <person name="Pollastro S."/>
            <person name="Abate D."/>
            <person name="Faretra F."/>
            <person name="Romanazzi G."/>
        </authorList>
    </citation>
    <scope>NUCLEOTIDE SEQUENCE [LARGE SCALE GENOMIC DNA]</scope>
    <source>
        <strain evidence="2 3">Mfrg269</strain>
    </source>
</reference>
<protein>
    <submittedName>
        <fullName evidence="2">Uncharacterized protein</fullName>
    </submittedName>
</protein>
<sequence>MFPGLIEVKRTVFIEEDHQYKVSSRARQDARQQPRPGRPSGDAMSFWGYKFRNFVPHANSLAGNISRFILRIELTRLLTIMPNIALL</sequence>
<accession>A0A395II04</accession>
<feature type="region of interest" description="Disordered" evidence="1">
    <location>
        <begin position="22"/>
        <end position="42"/>
    </location>
</feature>
<gene>
    <name evidence="2" type="ORF">DID88_006508</name>
</gene>
<evidence type="ECO:0000313" key="3">
    <source>
        <dbReference type="Proteomes" id="UP000249056"/>
    </source>
</evidence>
<organism evidence="2 3">
    <name type="scientific">Monilinia fructigena</name>
    <dbReference type="NCBI Taxonomy" id="38457"/>
    <lineage>
        <taxon>Eukaryota</taxon>
        <taxon>Fungi</taxon>
        <taxon>Dikarya</taxon>
        <taxon>Ascomycota</taxon>
        <taxon>Pezizomycotina</taxon>
        <taxon>Leotiomycetes</taxon>
        <taxon>Helotiales</taxon>
        <taxon>Sclerotiniaceae</taxon>
        <taxon>Monilinia</taxon>
    </lineage>
</organism>
<comment type="caution">
    <text evidence="2">The sequence shown here is derived from an EMBL/GenBank/DDBJ whole genome shotgun (WGS) entry which is preliminary data.</text>
</comment>
<dbReference type="AlphaFoldDB" id="A0A395II04"/>
<dbReference type="Proteomes" id="UP000249056">
    <property type="component" value="Unassembled WGS sequence"/>
</dbReference>
<name>A0A395II04_9HELO</name>